<dbReference type="EMBL" id="VSSQ01048346">
    <property type="protein sequence ID" value="MPN02400.1"/>
    <property type="molecule type" value="Genomic_DNA"/>
</dbReference>
<dbReference type="GO" id="GO:0006580">
    <property type="term" value="P:ethanolamine metabolic process"/>
    <property type="evidence" value="ECO:0007669"/>
    <property type="project" value="TreeGrafter"/>
</dbReference>
<dbReference type="Pfam" id="PF03009">
    <property type="entry name" value="GDPD"/>
    <property type="match status" value="1"/>
</dbReference>
<comment type="caution">
    <text evidence="2">The sequence shown here is derived from an EMBL/GenBank/DDBJ whole genome shotgun (WGS) entry which is preliminary data.</text>
</comment>
<dbReference type="Gene3D" id="3.20.20.190">
    <property type="entry name" value="Phosphatidylinositol (PI) phosphodiesterase"/>
    <property type="match status" value="1"/>
</dbReference>
<dbReference type="PROSITE" id="PS51704">
    <property type="entry name" value="GP_PDE"/>
    <property type="match status" value="1"/>
</dbReference>
<accession>A0A645EM15</accession>
<dbReference type="GO" id="GO:0006644">
    <property type="term" value="P:phospholipid metabolic process"/>
    <property type="evidence" value="ECO:0007669"/>
    <property type="project" value="TreeGrafter"/>
</dbReference>
<evidence type="ECO:0000313" key="2">
    <source>
        <dbReference type="EMBL" id="MPN02400.1"/>
    </source>
</evidence>
<dbReference type="GO" id="GO:0005886">
    <property type="term" value="C:plasma membrane"/>
    <property type="evidence" value="ECO:0007669"/>
    <property type="project" value="TreeGrafter"/>
</dbReference>
<dbReference type="InterPro" id="IPR017946">
    <property type="entry name" value="PLC-like_Pdiesterase_TIM-brl"/>
</dbReference>
<name>A0A645EM15_9ZZZZ</name>
<reference evidence="2" key="1">
    <citation type="submission" date="2019-08" db="EMBL/GenBank/DDBJ databases">
        <authorList>
            <person name="Kucharzyk K."/>
            <person name="Murdoch R.W."/>
            <person name="Higgins S."/>
            <person name="Loffler F."/>
        </authorList>
    </citation>
    <scope>NUCLEOTIDE SEQUENCE</scope>
</reference>
<dbReference type="GO" id="GO:0008889">
    <property type="term" value="F:glycerophosphodiester phosphodiesterase activity"/>
    <property type="evidence" value="ECO:0007669"/>
    <property type="project" value="TreeGrafter"/>
</dbReference>
<proteinExistence type="predicted"/>
<organism evidence="2">
    <name type="scientific">bioreactor metagenome</name>
    <dbReference type="NCBI Taxonomy" id="1076179"/>
    <lineage>
        <taxon>unclassified sequences</taxon>
        <taxon>metagenomes</taxon>
        <taxon>ecological metagenomes</taxon>
    </lineage>
</organism>
<dbReference type="InterPro" id="IPR030395">
    <property type="entry name" value="GP_PDE_dom"/>
</dbReference>
<evidence type="ECO:0000259" key="1">
    <source>
        <dbReference type="PROSITE" id="PS51704"/>
    </source>
</evidence>
<dbReference type="PANTHER" id="PTHR46320">
    <property type="entry name" value="GLYCEROPHOSPHODIESTER PHOSPHODIESTERASE 1"/>
    <property type="match status" value="1"/>
</dbReference>
<protein>
    <recommendedName>
        <fullName evidence="1">GP-PDE domain-containing protein</fullName>
    </recommendedName>
</protein>
<sequence length="219" mass="24757">MDVVEIDTYVTKDGQIVVCHDPTINRTTTGSGKIADLTLNEIRQFKLRDLNGNPTNAVMPTLKEALLAGRGRILYNIDYSPRDASTTGIFNIVNECGMIDRCFFYTGNKPAYVNELFQLSLNAHAYPWGGSLTNYEQLLNYPRPFFLQFDFSQVGQNSMIDATKRGMLVSVNILDSDFENTFISGDFSQMDNLINGDVRMIQTDICENVISYLRIKGYR</sequence>
<gene>
    <name evidence="2" type="ORF">SDC9_149616</name>
</gene>
<dbReference type="SUPFAM" id="SSF51695">
    <property type="entry name" value="PLC-like phosphodiesterases"/>
    <property type="match status" value="1"/>
</dbReference>
<dbReference type="AlphaFoldDB" id="A0A645EM15"/>
<dbReference type="PANTHER" id="PTHR46320:SF1">
    <property type="entry name" value="GLYCEROPHOSPHODIESTER PHOSPHODIESTERASE 1"/>
    <property type="match status" value="1"/>
</dbReference>
<feature type="domain" description="GP-PDE" evidence="1">
    <location>
        <begin position="1"/>
        <end position="213"/>
    </location>
</feature>
<dbReference type="GO" id="GO:0070291">
    <property type="term" value="P:N-acylethanolamine metabolic process"/>
    <property type="evidence" value="ECO:0007669"/>
    <property type="project" value="TreeGrafter"/>
</dbReference>
<dbReference type="CDD" id="cd08566">
    <property type="entry name" value="GDPD_AtGDE_like"/>
    <property type="match status" value="1"/>
</dbReference>